<organism evidence="2 3">
    <name type="scientific">Haemonchus contortus</name>
    <name type="common">Barber pole worm</name>
    <dbReference type="NCBI Taxonomy" id="6289"/>
    <lineage>
        <taxon>Eukaryota</taxon>
        <taxon>Metazoa</taxon>
        <taxon>Ecdysozoa</taxon>
        <taxon>Nematoda</taxon>
        <taxon>Chromadorea</taxon>
        <taxon>Rhabditida</taxon>
        <taxon>Rhabditina</taxon>
        <taxon>Rhabditomorpha</taxon>
        <taxon>Strongyloidea</taxon>
        <taxon>Trichostrongylidae</taxon>
        <taxon>Haemonchus</taxon>
    </lineage>
</organism>
<dbReference type="WBParaSite" id="HCON_00193540-00001">
    <property type="protein sequence ID" value="HCON_00193540-00001"/>
    <property type="gene ID" value="HCON_00193540"/>
</dbReference>
<dbReference type="InterPro" id="IPR050235">
    <property type="entry name" value="CK1_Ser-Thr_kinase"/>
</dbReference>
<keyword evidence="2" id="KW-1185">Reference proteome</keyword>
<dbReference type="Proteomes" id="UP000025227">
    <property type="component" value="Unplaced"/>
</dbReference>
<evidence type="ECO:0000313" key="3">
    <source>
        <dbReference type="WBParaSite" id="HCON_00193540-00001"/>
    </source>
</evidence>
<dbReference type="OrthoDB" id="5802593at2759"/>
<evidence type="ECO:0000256" key="1">
    <source>
        <dbReference type="SAM" id="MobiDB-lite"/>
    </source>
</evidence>
<sequence length="394" mass="45566">MMESGEPQVSNDFKNRPHGDTPENNEGLSIGPTPSAKEKKHELNGQELPYDVINGMPMFQKNHVIGKRYQIFERIGWDDRVGATYLVTAPDGKELVLRVGNDQILIPQLEASFLCKIEQQNLWRFFSQVHSIYQEEKFYYLALYFRSGPALSQCLKYCGGKFTHGSGGRLALDVLRIIRITHNLGYLVRSLNLEMFHFDACSRQLFMADLSTVRKDTSKSNTHNHELVMPHWCGSLIFAPMTFHDDDPISCRDELEAWIYFFVYLVKGTLPWENDRADDVKWTKIKSINYGELFEGLPKQYKKILDTITREGSTDPVSNSEYDRLEELTKEIIYNVGNIRDEDDNFDFERDPTEDEIPRFVVERNPNIFGMWADEACTQSSYSEEESTTISNED</sequence>
<reference evidence="3" key="1">
    <citation type="submission" date="2020-12" db="UniProtKB">
        <authorList>
            <consortium name="WormBaseParasite"/>
        </authorList>
    </citation>
    <scope>IDENTIFICATION</scope>
    <source>
        <strain evidence="3">MHco3</strain>
    </source>
</reference>
<protein>
    <submittedName>
        <fullName evidence="3">Protein kinase domain-containing protein</fullName>
    </submittedName>
</protein>
<accession>A0A7I4Z8V0</accession>
<feature type="region of interest" description="Disordered" evidence="1">
    <location>
        <begin position="1"/>
        <end position="41"/>
    </location>
</feature>
<dbReference type="OMA" id="SQVHKIF"/>
<dbReference type="Gene3D" id="1.10.510.10">
    <property type="entry name" value="Transferase(Phosphotransferase) domain 1"/>
    <property type="match status" value="1"/>
</dbReference>
<name>A0A7I4Z8V0_HAECO</name>
<dbReference type="PANTHER" id="PTHR11909">
    <property type="entry name" value="CASEIN KINASE-RELATED"/>
    <property type="match status" value="1"/>
</dbReference>
<proteinExistence type="predicted"/>
<dbReference type="InterPro" id="IPR011009">
    <property type="entry name" value="Kinase-like_dom_sf"/>
</dbReference>
<dbReference type="SUPFAM" id="SSF56112">
    <property type="entry name" value="Protein kinase-like (PK-like)"/>
    <property type="match status" value="1"/>
</dbReference>
<dbReference type="AlphaFoldDB" id="A0A7I4Z8V0"/>
<evidence type="ECO:0000313" key="2">
    <source>
        <dbReference type="Proteomes" id="UP000025227"/>
    </source>
</evidence>